<keyword evidence="5" id="KW-0479">Metal-binding</keyword>
<dbReference type="PRINTS" id="PR00409">
    <property type="entry name" value="PHDIOXRDTASE"/>
</dbReference>
<dbReference type="EMBL" id="NQYH01000027">
    <property type="protein sequence ID" value="RIY38868.1"/>
    <property type="molecule type" value="Genomic_DNA"/>
</dbReference>
<dbReference type="InterPro" id="IPR017927">
    <property type="entry name" value="FAD-bd_FR_type"/>
</dbReference>
<name>A0A3A1YNR1_9BURK</name>
<dbReference type="PROSITE" id="PS51384">
    <property type="entry name" value="FAD_FR"/>
    <property type="match status" value="1"/>
</dbReference>
<keyword evidence="7" id="KW-0408">Iron</keyword>
<evidence type="ECO:0000313" key="12">
    <source>
        <dbReference type="Proteomes" id="UP000266206"/>
    </source>
</evidence>
<dbReference type="Gene3D" id="2.40.30.10">
    <property type="entry name" value="Translation factors"/>
    <property type="match status" value="1"/>
</dbReference>
<organism evidence="11 12">
    <name type="scientific">Neopusillimonas maritima</name>
    <dbReference type="NCBI Taxonomy" id="2026239"/>
    <lineage>
        <taxon>Bacteria</taxon>
        <taxon>Pseudomonadati</taxon>
        <taxon>Pseudomonadota</taxon>
        <taxon>Betaproteobacteria</taxon>
        <taxon>Burkholderiales</taxon>
        <taxon>Alcaligenaceae</taxon>
        <taxon>Neopusillimonas</taxon>
    </lineage>
</organism>
<evidence type="ECO:0000259" key="9">
    <source>
        <dbReference type="PROSITE" id="PS51085"/>
    </source>
</evidence>
<dbReference type="SUPFAM" id="SSF54292">
    <property type="entry name" value="2Fe-2S ferredoxin-like"/>
    <property type="match status" value="1"/>
</dbReference>
<dbReference type="InterPro" id="IPR054582">
    <property type="entry name" value="DmmA-like_N"/>
</dbReference>
<dbReference type="CDD" id="cd00207">
    <property type="entry name" value="fer2"/>
    <property type="match status" value="1"/>
</dbReference>
<dbReference type="PROSITE" id="PS00197">
    <property type="entry name" value="2FE2S_FER_1"/>
    <property type="match status" value="1"/>
</dbReference>
<accession>A0A3A1YNR1</accession>
<protein>
    <submittedName>
        <fullName evidence="11">Ferredoxin</fullName>
    </submittedName>
</protein>
<dbReference type="InterPro" id="IPR001041">
    <property type="entry name" value="2Fe-2S_ferredoxin-type"/>
</dbReference>
<dbReference type="AlphaFoldDB" id="A0A3A1YNR1"/>
<dbReference type="SUPFAM" id="SSF63380">
    <property type="entry name" value="Riboflavin synthase domain-like"/>
    <property type="match status" value="1"/>
</dbReference>
<dbReference type="PROSITE" id="PS51085">
    <property type="entry name" value="2FE2S_FER_2"/>
    <property type="match status" value="1"/>
</dbReference>
<dbReference type="SUPFAM" id="SSF52343">
    <property type="entry name" value="Ferredoxin reductase-like, C-terminal NADP-linked domain"/>
    <property type="match status" value="1"/>
</dbReference>
<dbReference type="GO" id="GO:0016491">
    <property type="term" value="F:oxidoreductase activity"/>
    <property type="evidence" value="ECO:0007669"/>
    <property type="project" value="UniProtKB-KW"/>
</dbReference>
<evidence type="ECO:0000256" key="6">
    <source>
        <dbReference type="ARBA" id="ARBA00023002"/>
    </source>
</evidence>
<evidence type="ECO:0000256" key="2">
    <source>
        <dbReference type="ARBA" id="ARBA00022630"/>
    </source>
</evidence>
<evidence type="ECO:0000256" key="5">
    <source>
        <dbReference type="ARBA" id="ARBA00022723"/>
    </source>
</evidence>
<dbReference type="Pfam" id="PF00111">
    <property type="entry name" value="Fer2"/>
    <property type="match status" value="1"/>
</dbReference>
<dbReference type="OrthoDB" id="544091at2"/>
<dbReference type="InterPro" id="IPR050415">
    <property type="entry name" value="MRET"/>
</dbReference>
<dbReference type="InterPro" id="IPR008333">
    <property type="entry name" value="Cbr1-like_FAD-bd_dom"/>
</dbReference>
<dbReference type="Pfam" id="PF22290">
    <property type="entry name" value="DmmA-like_N"/>
    <property type="match status" value="1"/>
</dbReference>
<dbReference type="CDD" id="cd06185">
    <property type="entry name" value="PDR_like"/>
    <property type="match status" value="1"/>
</dbReference>
<keyword evidence="2" id="KW-0285">Flavoprotein</keyword>
<dbReference type="PANTHER" id="PTHR47354:SF1">
    <property type="entry name" value="CARNITINE MONOOXYGENASE REDUCTASE SUBUNIT"/>
    <property type="match status" value="1"/>
</dbReference>
<dbReference type="InterPro" id="IPR039261">
    <property type="entry name" value="FNR_nucleotide-bd"/>
</dbReference>
<evidence type="ECO:0000256" key="4">
    <source>
        <dbReference type="ARBA" id="ARBA00022714"/>
    </source>
</evidence>
<keyword evidence="6" id="KW-0560">Oxidoreductase</keyword>
<dbReference type="Proteomes" id="UP000266206">
    <property type="component" value="Unassembled WGS sequence"/>
</dbReference>
<dbReference type="Pfam" id="PF00970">
    <property type="entry name" value="FAD_binding_6"/>
    <property type="match status" value="1"/>
</dbReference>
<proteinExistence type="predicted"/>
<comment type="caution">
    <text evidence="11">The sequence shown here is derived from an EMBL/GenBank/DDBJ whole genome shotgun (WGS) entry which is preliminary data.</text>
</comment>
<dbReference type="Gene3D" id="3.40.50.80">
    <property type="entry name" value="Nucleotide-binding domain of ferredoxin-NADP reductase (FNR) module"/>
    <property type="match status" value="1"/>
</dbReference>
<gene>
    <name evidence="11" type="ORF">CJP73_16100</name>
</gene>
<feature type="domain" description="2Fe-2S ferredoxin-type" evidence="9">
    <location>
        <begin position="248"/>
        <end position="335"/>
    </location>
</feature>
<dbReference type="InterPro" id="IPR006058">
    <property type="entry name" value="2Fe2S_fd_BS"/>
</dbReference>
<evidence type="ECO:0000256" key="7">
    <source>
        <dbReference type="ARBA" id="ARBA00023004"/>
    </source>
</evidence>
<evidence type="ECO:0000313" key="11">
    <source>
        <dbReference type="EMBL" id="RIY38868.1"/>
    </source>
</evidence>
<comment type="cofactor">
    <cofactor evidence="1">
        <name>FMN</name>
        <dbReference type="ChEBI" id="CHEBI:58210"/>
    </cofactor>
</comment>
<sequence>MATITVSPQANRVRTDTTMRMQVCETVSLTASTKLLRLRSAEERILPRFEAGAHIEVNVTFPDGQETWNAYSLIGDPADRSLFEIAVKREERGRGGSRYLHDAISVGEILEVRGPTNGFPLDMDATSHLLIAGGIGITPIYSMSVQLSKLKIKHRVIFCARDVEDAPLLERLRSSSFADVEFHADGGQRDCYYDFDSLLRDPVEGQRIYVCGPQALIRTVVRISARQKWRGGAVRFENFGGIYDAPNPKLTVHLAKRSKTIVVEQPESIVDALARHGFDPLYGCKRGDCGICAVSVTSGTPMHRDMFLSEEEKESGKYMCPCVSWSASEEITLDI</sequence>
<dbReference type="InterPro" id="IPR036010">
    <property type="entry name" value="2Fe-2S_ferredoxin-like_sf"/>
</dbReference>
<evidence type="ECO:0000256" key="8">
    <source>
        <dbReference type="ARBA" id="ARBA00023014"/>
    </source>
</evidence>
<evidence type="ECO:0000256" key="3">
    <source>
        <dbReference type="ARBA" id="ARBA00022643"/>
    </source>
</evidence>
<dbReference type="RefSeq" id="WP_119517104.1">
    <property type="nucleotide sequence ID" value="NZ_NQYH01000027.1"/>
</dbReference>
<keyword evidence="4" id="KW-0001">2Fe-2S</keyword>
<dbReference type="InterPro" id="IPR012675">
    <property type="entry name" value="Beta-grasp_dom_sf"/>
</dbReference>
<keyword evidence="8" id="KW-0411">Iron-sulfur</keyword>
<dbReference type="Gene3D" id="3.10.20.30">
    <property type="match status" value="1"/>
</dbReference>
<evidence type="ECO:0000259" key="10">
    <source>
        <dbReference type="PROSITE" id="PS51384"/>
    </source>
</evidence>
<dbReference type="GO" id="GO:0046872">
    <property type="term" value="F:metal ion binding"/>
    <property type="evidence" value="ECO:0007669"/>
    <property type="project" value="UniProtKB-KW"/>
</dbReference>
<feature type="domain" description="FAD-binding FR-type" evidence="10">
    <location>
        <begin position="16"/>
        <end position="122"/>
    </location>
</feature>
<reference evidence="11 12" key="1">
    <citation type="submission" date="2017-08" db="EMBL/GenBank/DDBJ databases">
        <title>Pusillimonas indicus sp. nov., a member of the family Alcaligenaceae isolated from surface seawater.</title>
        <authorList>
            <person name="Li J."/>
        </authorList>
    </citation>
    <scope>NUCLEOTIDE SEQUENCE [LARGE SCALE GENOMIC DNA]</scope>
    <source>
        <strain evidence="11 12">L52-1-41</strain>
    </source>
</reference>
<evidence type="ECO:0000256" key="1">
    <source>
        <dbReference type="ARBA" id="ARBA00001917"/>
    </source>
</evidence>
<dbReference type="GO" id="GO:0051537">
    <property type="term" value="F:2 iron, 2 sulfur cluster binding"/>
    <property type="evidence" value="ECO:0007669"/>
    <property type="project" value="UniProtKB-KW"/>
</dbReference>
<dbReference type="InterPro" id="IPR017938">
    <property type="entry name" value="Riboflavin_synthase-like_b-brl"/>
</dbReference>
<keyword evidence="3" id="KW-0288">FMN</keyword>
<dbReference type="PANTHER" id="PTHR47354">
    <property type="entry name" value="NADH OXIDOREDUCTASE HCR"/>
    <property type="match status" value="1"/>
</dbReference>